<dbReference type="Gene3D" id="3.10.450.10">
    <property type="match status" value="1"/>
</dbReference>
<evidence type="ECO:0000313" key="8">
    <source>
        <dbReference type="Ensembl" id="ENSOCUP00000026572.1"/>
    </source>
</evidence>
<dbReference type="PANTHER" id="PTHR46945:SF1">
    <property type="entry name" value="CYSTATIN-9-LIKE"/>
    <property type="match status" value="1"/>
</dbReference>
<dbReference type="GeneTree" id="ENSGT00940000161877"/>
<evidence type="ECO:0000256" key="3">
    <source>
        <dbReference type="ARBA" id="ARBA00022525"/>
    </source>
</evidence>
<dbReference type="InterPro" id="IPR043250">
    <property type="entry name" value="CST9-like"/>
</dbReference>
<keyword evidence="4" id="KW-0646">Protease inhibitor</keyword>
<keyword evidence="5" id="KW-0789">Thiol protease inhibitor</keyword>
<sequence>MSWRPGSWALPWALLPLLFGFCLLETYSVITEEQNDLADRKVMNSYLPATVEFALYTFNQQSKDEQAYRLERILASWRDKKQYNDIVFSMELLLRQTMCGKLEEDTENRPKRSHSFTCFFTVRTLPWKTKFDLFNKTCLEASLDTD</sequence>
<dbReference type="EMBL" id="AAGW02052341">
    <property type="status" value="NOT_ANNOTATED_CDS"/>
    <property type="molecule type" value="Genomic_DNA"/>
</dbReference>
<protein>
    <recommendedName>
        <fullName evidence="10">Cystatin domain-containing protein</fullName>
    </recommendedName>
</protein>
<dbReference type="OMA" id="TISTEPW"/>
<dbReference type="Ensembl" id="ENSOCUT00000033526.2">
    <property type="protein sequence ID" value="ENSOCUP00000026572.1"/>
    <property type="gene ID" value="ENSOCUG00000029526.2"/>
</dbReference>
<dbReference type="GO" id="GO:0004869">
    <property type="term" value="F:cysteine-type endopeptidase inhibitor activity"/>
    <property type="evidence" value="ECO:0007669"/>
    <property type="project" value="UniProtKB-KW"/>
</dbReference>
<dbReference type="InParanoid" id="U3KMW3"/>
<evidence type="ECO:0000256" key="1">
    <source>
        <dbReference type="ARBA" id="ARBA00004613"/>
    </source>
</evidence>
<dbReference type="GO" id="GO:0019730">
    <property type="term" value="P:antimicrobial humoral response"/>
    <property type="evidence" value="ECO:0007669"/>
    <property type="project" value="TreeGrafter"/>
</dbReference>
<feature type="signal peptide" evidence="7">
    <location>
        <begin position="1"/>
        <end position="24"/>
    </location>
</feature>
<dbReference type="Bgee" id="ENSOCUG00000029526">
    <property type="expression patterns" value="Expressed in testis and 5 other cell types or tissues"/>
</dbReference>
<accession>U3KMW3</accession>
<evidence type="ECO:0000256" key="2">
    <source>
        <dbReference type="ARBA" id="ARBA00009403"/>
    </source>
</evidence>
<dbReference type="KEGG" id="ocu:103348242"/>
<comment type="similarity">
    <text evidence="2">Belongs to the cystatin family.</text>
</comment>
<dbReference type="PaxDb" id="9986-ENSOCUP00000026572"/>
<evidence type="ECO:0000256" key="6">
    <source>
        <dbReference type="ARBA" id="ARBA00022729"/>
    </source>
</evidence>
<dbReference type="HOGENOM" id="CLU_118168_3_1_1"/>
<comment type="subcellular location">
    <subcellularLocation>
        <location evidence="1">Secreted</location>
    </subcellularLocation>
</comment>
<dbReference type="EMBL" id="AAGW02052340">
    <property type="status" value="NOT_ANNOTATED_CDS"/>
    <property type="molecule type" value="Genomic_DNA"/>
</dbReference>
<dbReference type="GeneID" id="103348242"/>
<dbReference type="OrthoDB" id="9626110at2759"/>
<dbReference type="Proteomes" id="UP000001811">
    <property type="component" value="Chromosome 4"/>
</dbReference>
<dbReference type="eggNOG" id="ENOG502TAJ0">
    <property type="taxonomic scope" value="Eukaryota"/>
</dbReference>
<evidence type="ECO:0000313" key="9">
    <source>
        <dbReference type="Proteomes" id="UP000001811"/>
    </source>
</evidence>
<keyword evidence="9" id="KW-1185">Reference proteome</keyword>
<dbReference type="SUPFAM" id="SSF54403">
    <property type="entry name" value="Cystatin/monellin"/>
    <property type="match status" value="1"/>
</dbReference>
<evidence type="ECO:0000256" key="4">
    <source>
        <dbReference type="ARBA" id="ARBA00022690"/>
    </source>
</evidence>
<keyword evidence="6 7" id="KW-0732">Signal</keyword>
<feature type="chain" id="PRO_5018689937" description="Cystatin domain-containing protein" evidence="7">
    <location>
        <begin position="25"/>
        <end position="146"/>
    </location>
</feature>
<gene>
    <name evidence="8" type="primary">LOC103348242</name>
</gene>
<dbReference type="InterPro" id="IPR046350">
    <property type="entry name" value="Cystatin_sf"/>
</dbReference>
<reference evidence="8" key="2">
    <citation type="submission" date="2025-08" db="UniProtKB">
        <authorList>
            <consortium name="Ensembl"/>
        </authorList>
    </citation>
    <scope>IDENTIFICATION</scope>
    <source>
        <strain evidence="8">Thorbecke</strain>
    </source>
</reference>
<evidence type="ECO:0008006" key="10">
    <source>
        <dbReference type="Google" id="ProtNLM"/>
    </source>
</evidence>
<keyword evidence="3" id="KW-0964">Secreted</keyword>
<proteinExistence type="inferred from homology"/>
<dbReference type="PANTHER" id="PTHR46945">
    <property type="entry name" value="CYSTATIN-9-LIKE"/>
    <property type="match status" value="1"/>
</dbReference>
<organism evidence="8 9">
    <name type="scientific">Oryctolagus cuniculus</name>
    <name type="common">Rabbit</name>
    <dbReference type="NCBI Taxonomy" id="9986"/>
    <lineage>
        <taxon>Eukaryota</taxon>
        <taxon>Metazoa</taxon>
        <taxon>Chordata</taxon>
        <taxon>Craniata</taxon>
        <taxon>Vertebrata</taxon>
        <taxon>Euteleostomi</taxon>
        <taxon>Mammalia</taxon>
        <taxon>Eutheria</taxon>
        <taxon>Euarchontoglires</taxon>
        <taxon>Glires</taxon>
        <taxon>Lagomorpha</taxon>
        <taxon>Leporidae</taxon>
        <taxon>Oryctolagus</taxon>
    </lineage>
</organism>
<reference evidence="8 9" key="1">
    <citation type="journal article" date="2011" name="Nature">
        <title>A high-resolution map of human evolutionary constraint using 29 mammals.</title>
        <authorList>
            <person name="Lindblad-Toh K."/>
            <person name="Garber M."/>
            <person name="Zuk O."/>
            <person name="Lin M.F."/>
            <person name="Parker B.J."/>
            <person name="Washietl S."/>
            <person name="Kheradpour P."/>
            <person name="Ernst J."/>
            <person name="Jordan G."/>
            <person name="Mauceli E."/>
            <person name="Ward L.D."/>
            <person name="Lowe C.B."/>
            <person name="Holloway A.K."/>
            <person name="Clamp M."/>
            <person name="Gnerre S."/>
            <person name="Alfoldi J."/>
            <person name="Beal K."/>
            <person name="Chang J."/>
            <person name="Clawson H."/>
            <person name="Cuff J."/>
            <person name="Di Palma F."/>
            <person name="Fitzgerald S."/>
            <person name="Flicek P."/>
            <person name="Guttman M."/>
            <person name="Hubisz M.J."/>
            <person name="Jaffe D.B."/>
            <person name="Jungreis I."/>
            <person name="Kent W.J."/>
            <person name="Kostka D."/>
            <person name="Lara M."/>
            <person name="Martins A.L."/>
            <person name="Massingham T."/>
            <person name="Moltke I."/>
            <person name="Raney B.J."/>
            <person name="Rasmussen M.D."/>
            <person name="Robinson J."/>
            <person name="Stark A."/>
            <person name="Vilella A.J."/>
            <person name="Wen J."/>
            <person name="Xie X."/>
            <person name="Zody M.C."/>
            <person name="Baldwin J."/>
            <person name="Bloom T."/>
            <person name="Chin C.W."/>
            <person name="Heiman D."/>
            <person name="Nicol R."/>
            <person name="Nusbaum C."/>
            <person name="Young S."/>
            <person name="Wilkinson J."/>
            <person name="Worley K.C."/>
            <person name="Kovar C.L."/>
            <person name="Muzny D.M."/>
            <person name="Gibbs R.A."/>
            <person name="Cree A."/>
            <person name="Dihn H.H."/>
            <person name="Fowler G."/>
            <person name="Jhangiani S."/>
            <person name="Joshi V."/>
            <person name="Lee S."/>
            <person name="Lewis L.R."/>
            <person name="Nazareth L.V."/>
            <person name="Okwuonu G."/>
            <person name="Santibanez J."/>
            <person name="Warren W.C."/>
            <person name="Mardis E.R."/>
            <person name="Weinstock G.M."/>
            <person name="Wilson R.K."/>
            <person name="Delehaunty K."/>
            <person name="Dooling D."/>
            <person name="Fronik C."/>
            <person name="Fulton L."/>
            <person name="Fulton B."/>
            <person name="Graves T."/>
            <person name="Minx P."/>
            <person name="Sodergren E."/>
            <person name="Birney E."/>
            <person name="Margulies E.H."/>
            <person name="Herrero J."/>
            <person name="Green E.D."/>
            <person name="Haussler D."/>
            <person name="Siepel A."/>
            <person name="Goldman N."/>
            <person name="Pollard K.S."/>
            <person name="Pedersen J.S."/>
            <person name="Lander E.S."/>
            <person name="Kellis M."/>
        </authorList>
    </citation>
    <scope>NUCLEOTIDE SEQUENCE [LARGE SCALE GENOMIC DNA]</scope>
    <source>
        <strain evidence="8 9">Thorbecke inbred</strain>
    </source>
</reference>
<dbReference type="FunCoup" id="U3KMW3">
    <property type="interactions" value="54"/>
</dbReference>
<reference evidence="8" key="3">
    <citation type="submission" date="2025-09" db="UniProtKB">
        <authorList>
            <consortium name="Ensembl"/>
        </authorList>
    </citation>
    <scope>IDENTIFICATION</scope>
    <source>
        <strain evidence="8">Thorbecke</strain>
    </source>
</reference>
<name>U3KMW3_RABIT</name>
<evidence type="ECO:0000256" key="7">
    <source>
        <dbReference type="SAM" id="SignalP"/>
    </source>
</evidence>
<dbReference type="GO" id="GO:0005615">
    <property type="term" value="C:extracellular space"/>
    <property type="evidence" value="ECO:0007669"/>
    <property type="project" value="TreeGrafter"/>
</dbReference>
<evidence type="ECO:0000256" key="5">
    <source>
        <dbReference type="ARBA" id="ARBA00022704"/>
    </source>
</evidence>
<dbReference type="AlphaFoldDB" id="U3KMW3"/>